<dbReference type="RefSeq" id="WP_141200083.1">
    <property type="nucleotide sequence ID" value="NZ_CP041186.1"/>
</dbReference>
<dbReference type="AlphaFoldDB" id="A0A4Y6PZL8"/>
<evidence type="ECO:0000256" key="1">
    <source>
        <dbReference type="ARBA" id="ARBA00004191"/>
    </source>
</evidence>
<dbReference type="SUPFAM" id="SSF52058">
    <property type="entry name" value="L domain-like"/>
    <property type="match status" value="4"/>
</dbReference>
<dbReference type="OrthoDB" id="8832761at2"/>
<evidence type="ECO:0000256" key="2">
    <source>
        <dbReference type="ARBA" id="ARBA00022512"/>
    </source>
</evidence>
<reference evidence="7 8" key="1">
    <citation type="submission" date="2019-06" db="EMBL/GenBank/DDBJ databases">
        <title>Persicimonas caeni gen. nov., sp. nov., a predatory bacterium isolated from solar saltern.</title>
        <authorList>
            <person name="Wang S."/>
        </authorList>
    </citation>
    <scope>NUCLEOTIDE SEQUENCE [LARGE SCALE GENOMIC DNA]</scope>
    <source>
        <strain evidence="7 8">YN101</strain>
    </source>
</reference>
<feature type="signal peptide" evidence="6">
    <location>
        <begin position="1"/>
        <end position="18"/>
    </location>
</feature>
<dbReference type="Proteomes" id="UP000315995">
    <property type="component" value="Chromosome"/>
</dbReference>
<evidence type="ECO:0000256" key="3">
    <source>
        <dbReference type="ARBA" id="ARBA00022525"/>
    </source>
</evidence>
<evidence type="ECO:0008006" key="9">
    <source>
        <dbReference type="Google" id="ProtNLM"/>
    </source>
</evidence>
<dbReference type="GO" id="GO:0030313">
    <property type="term" value="C:cell envelope"/>
    <property type="evidence" value="ECO:0007669"/>
    <property type="project" value="UniProtKB-SubCell"/>
</dbReference>
<evidence type="ECO:0000313" key="8">
    <source>
        <dbReference type="Proteomes" id="UP000315995"/>
    </source>
</evidence>
<evidence type="ECO:0000256" key="6">
    <source>
        <dbReference type="SAM" id="SignalP"/>
    </source>
</evidence>
<accession>A0A5B8YAH5</accession>
<comment type="subcellular location">
    <subcellularLocation>
        <location evidence="1">Secreted</location>
        <location evidence="1">Cell wall</location>
    </subcellularLocation>
</comment>
<protein>
    <recommendedName>
        <fullName evidence="9">Receptor L-domain domain-containing protein</fullName>
    </recommendedName>
</protein>
<dbReference type="InterPro" id="IPR051648">
    <property type="entry name" value="CWI-Assembly_Regulator"/>
</dbReference>
<feature type="chain" id="PRO_5030106758" description="Receptor L-domain domain-containing protein" evidence="6">
    <location>
        <begin position="19"/>
        <end position="570"/>
    </location>
</feature>
<evidence type="ECO:0000256" key="4">
    <source>
        <dbReference type="ARBA" id="ARBA00022729"/>
    </source>
</evidence>
<dbReference type="Gene3D" id="3.80.20.20">
    <property type="entry name" value="Receptor L-domain"/>
    <property type="match status" value="3"/>
</dbReference>
<keyword evidence="3" id="KW-0964">Secreted</keyword>
<dbReference type="PANTHER" id="PTHR31018:SF3">
    <property type="entry name" value="RECEPTOR PROTEIN-TYROSINE KINASE"/>
    <property type="match status" value="1"/>
</dbReference>
<keyword evidence="2" id="KW-0134">Cell wall</keyword>
<organism evidence="7 8">
    <name type="scientific">Persicimonas caeni</name>
    <dbReference type="NCBI Taxonomy" id="2292766"/>
    <lineage>
        <taxon>Bacteria</taxon>
        <taxon>Deltaproteobacteria</taxon>
        <taxon>Bradymonadales</taxon>
        <taxon>Bradymonadaceae</taxon>
        <taxon>Persicimonas</taxon>
    </lineage>
</organism>
<name>A0A4Y6PZL8_PERCE</name>
<gene>
    <name evidence="7" type="ORF">FIV42_23650</name>
</gene>
<accession>A0A4Y6PZL8</accession>
<keyword evidence="5" id="KW-0325">Glycoprotein</keyword>
<dbReference type="InterPro" id="IPR036941">
    <property type="entry name" value="Rcpt_L-dom_sf"/>
</dbReference>
<dbReference type="PROSITE" id="PS51257">
    <property type="entry name" value="PROKAR_LIPOPROTEIN"/>
    <property type="match status" value="1"/>
</dbReference>
<keyword evidence="8" id="KW-1185">Reference proteome</keyword>
<sequence>MRRLCLVASLASFVCALAACGDVETANPAPSAGANQAQNGTCVTIDQDVHIDSPADLTRFARLGCFDINGSLAVRSPTVRTLDALSGLRSVSSAVSIYDNPRLESIDGLSSLEQVGRHFDIAGNPALEAVRLASLESVAGSLKIYRNGGDFSSEGPGLQLIELSSLRSTGGFLITGNRGLRSIRVPNLASVDGSFRITRQEDITQIRLPSLETVAALFEISHSFRDLTTVDAPVLRTIGGSLLVERNADLERFSAPGLESVGGDFTIQFNRNLAECEMEALAASVATIGGEVIVLENDYSADCPGDGCIIDGGLVIDDRQDIQDFQATGCTTIVGDVVVEGTSLQDFSGMENLRVVDGEFFIRENRRLTSLRGLQNMRIAKRLWIEENPRLASLSGLDSLEFTHFLQIRDNASLASLAGLELLESAGRLILEGNPALVSIEALLELRETHKLVIRDNQSLPDVDGLDNLRQVVGNFALEEGLLIIENNPNLINIEGFNSLTTIRGGIRIINNDALERLTGLSPFRGLLFELVIVDNDTLPTCEALILQSLIASDFTDVVISGNDDTGVCL</sequence>
<evidence type="ECO:0000313" key="7">
    <source>
        <dbReference type="EMBL" id="QDG53629.1"/>
    </source>
</evidence>
<proteinExistence type="predicted"/>
<dbReference type="EMBL" id="CP041186">
    <property type="protein sequence ID" value="QDG53629.1"/>
    <property type="molecule type" value="Genomic_DNA"/>
</dbReference>
<evidence type="ECO:0000256" key="5">
    <source>
        <dbReference type="ARBA" id="ARBA00023180"/>
    </source>
</evidence>
<keyword evidence="4 6" id="KW-0732">Signal</keyword>
<dbReference type="PANTHER" id="PTHR31018">
    <property type="entry name" value="SPORULATION-SPECIFIC PROTEIN-RELATED"/>
    <property type="match status" value="1"/>
</dbReference>